<feature type="transmembrane region" description="Helical" evidence="1">
    <location>
        <begin position="70"/>
        <end position="93"/>
    </location>
</feature>
<dbReference type="Gene3D" id="1.20.1070.10">
    <property type="entry name" value="Rhodopsin 7-helix transmembrane proteins"/>
    <property type="match status" value="1"/>
</dbReference>
<feature type="transmembrane region" description="Helical" evidence="1">
    <location>
        <begin position="162"/>
        <end position="183"/>
    </location>
</feature>
<evidence type="ECO:0000313" key="3">
    <source>
        <dbReference type="WBParaSite" id="Gr19_v10_g12927.t1"/>
    </source>
</evidence>
<name>A0A914H1Z0_GLORO</name>
<dbReference type="PANTHER" id="PTHR47023">
    <property type="entry name" value="SEX PEPTIDE RECEPTOR"/>
    <property type="match status" value="1"/>
</dbReference>
<feature type="transmembrane region" description="Helical" evidence="1">
    <location>
        <begin position="114"/>
        <end position="138"/>
    </location>
</feature>
<dbReference type="WBParaSite" id="Gr19_v10_g12927.t1">
    <property type="protein sequence ID" value="Gr19_v10_g12927.t1"/>
    <property type="gene ID" value="Gr19_v10_g12927"/>
</dbReference>
<feature type="transmembrane region" description="Helical" evidence="1">
    <location>
        <begin position="315"/>
        <end position="340"/>
    </location>
</feature>
<dbReference type="Proteomes" id="UP000887572">
    <property type="component" value="Unplaced"/>
</dbReference>
<accession>A0A914H1Z0</accession>
<keyword evidence="1" id="KW-0812">Transmembrane</keyword>
<feature type="transmembrane region" description="Helical" evidence="1">
    <location>
        <begin position="263"/>
        <end position="284"/>
    </location>
</feature>
<feature type="transmembrane region" description="Helical" evidence="1">
    <location>
        <begin position="203"/>
        <end position="220"/>
    </location>
</feature>
<protein>
    <submittedName>
        <fullName evidence="3">G protein-coupled receptor</fullName>
    </submittedName>
</protein>
<feature type="transmembrane region" description="Helical" evidence="1">
    <location>
        <begin position="360"/>
        <end position="383"/>
    </location>
</feature>
<reference evidence="3" key="1">
    <citation type="submission" date="2022-11" db="UniProtKB">
        <authorList>
            <consortium name="WormBaseParasite"/>
        </authorList>
    </citation>
    <scope>IDENTIFICATION</scope>
</reference>
<keyword evidence="1" id="KW-0472">Membrane</keyword>
<dbReference type="InterPro" id="IPR053071">
    <property type="entry name" value="GPCR1-related_rcpt"/>
</dbReference>
<dbReference type="PANTHER" id="PTHR47023:SF6">
    <property type="entry name" value="G_PROTEIN_RECEP_F1_2 DOMAIN-CONTAINING PROTEIN"/>
    <property type="match status" value="1"/>
</dbReference>
<dbReference type="AlphaFoldDB" id="A0A914H1Z0"/>
<dbReference type="SUPFAM" id="SSF81321">
    <property type="entry name" value="Family A G protein-coupled receptor-like"/>
    <property type="match status" value="1"/>
</dbReference>
<sequence length="472" mass="53255">MQLVHIDGDVDLTIHNISILPADQCATEEQRTAKCCCGTGFFYDFTQQKCLVSANAAFMFGRINNAWPHVAVYGFVYPMLVLVMIAPLSAVMLGMSKREKREGDRRFPNPLYQLISLLCFCAWVSLLSPLPFTVWYYVLGDGLRHLNQSVPMCHLYRTSMEVIPHTMDTLVTLFSVLLAVARFLTQYHRNTLKLRTVERFSRAILFIITLSVLLGIMRFFEHDAALYSFCMDTEPGPYWAQRCMITDGSLISFLRLNRPFWKVFLPMADLFAQFLLPGSCLILLHIGFNREPVIDIGNENSHNRFGRSLRDQTKILIYAITCAFLVVQLPTSAVTVLSLTVTHFGTNRVLTLLALLLGHLQPLFAVSTITANCGGLLTAYYVIVKDDDLDVDHDASISSTEVEGVHGHLLREQRQLRRPSAYRNYLSTSRSFDTASMSFSRRGSEFPDPIVHHWITPSPVPSPVRGEPSSSS</sequence>
<organism evidence="2 3">
    <name type="scientific">Globodera rostochiensis</name>
    <name type="common">Golden nematode worm</name>
    <name type="synonym">Heterodera rostochiensis</name>
    <dbReference type="NCBI Taxonomy" id="31243"/>
    <lineage>
        <taxon>Eukaryota</taxon>
        <taxon>Metazoa</taxon>
        <taxon>Ecdysozoa</taxon>
        <taxon>Nematoda</taxon>
        <taxon>Chromadorea</taxon>
        <taxon>Rhabditida</taxon>
        <taxon>Tylenchina</taxon>
        <taxon>Tylenchomorpha</taxon>
        <taxon>Tylenchoidea</taxon>
        <taxon>Heteroderidae</taxon>
        <taxon>Heteroderinae</taxon>
        <taxon>Globodera</taxon>
    </lineage>
</organism>
<evidence type="ECO:0000256" key="1">
    <source>
        <dbReference type="SAM" id="Phobius"/>
    </source>
</evidence>
<evidence type="ECO:0000313" key="2">
    <source>
        <dbReference type="Proteomes" id="UP000887572"/>
    </source>
</evidence>
<keyword evidence="2" id="KW-1185">Reference proteome</keyword>
<proteinExistence type="predicted"/>
<keyword evidence="1" id="KW-1133">Transmembrane helix</keyword>